<evidence type="ECO:0000256" key="2">
    <source>
        <dbReference type="ARBA" id="ARBA00009450"/>
    </source>
</evidence>
<dbReference type="EMBL" id="QFFG01000004">
    <property type="protein sequence ID" value="PWG04828.1"/>
    <property type="molecule type" value="Genomic_DNA"/>
</dbReference>
<keyword evidence="6" id="KW-0812">Transmembrane</keyword>
<evidence type="ECO:0000256" key="14">
    <source>
        <dbReference type="ARBA" id="ARBA00023288"/>
    </source>
</evidence>
<evidence type="ECO:0000256" key="3">
    <source>
        <dbReference type="ARBA" id="ARBA00022448"/>
    </source>
</evidence>
<dbReference type="InterPro" id="IPR049712">
    <property type="entry name" value="Poly_export"/>
</dbReference>
<dbReference type="GO" id="GO:0015159">
    <property type="term" value="F:polysaccharide transmembrane transporter activity"/>
    <property type="evidence" value="ECO:0007669"/>
    <property type="project" value="InterPro"/>
</dbReference>
<dbReference type="Gene3D" id="3.10.560.10">
    <property type="entry name" value="Outer membrane lipoprotein wza domain like"/>
    <property type="match status" value="2"/>
</dbReference>
<evidence type="ECO:0000256" key="1">
    <source>
        <dbReference type="ARBA" id="ARBA00004571"/>
    </source>
</evidence>
<keyword evidence="8" id="KW-0625">Polysaccharide transport</keyword>
<dbReference type="Pfam" id="PF22461">
    <property type="entry name" value="SLBB_2"/>
    <property type="match status" value="1"/>
</dbReference>
<protein>
    <submittedName>
        <fullName evidence="17">Sugar transporter</fullName>
    </submittedName>
</protein>
<evidence type="ECO:0000256" key="8">
    <source>
        <dbReference type="ARBA" id="ARBA00023047"/>
    </source>
</evidence>
<evidence type="ECO:0000259" key="16">
    <source>
        <dbReference type="Pfam" id="PF22461"/>
    </source>
</evidence>
<keyword evidence="4" id="KW-1134">Transmembrane beta strand</keyword>
<comment type="similarity">
    <text evidence="2">Belongs to the BexD/CtrA/VexA family.</text>
</comment>
<dbReference type="GO" id="GO:0006811">
    <property type="term" value="P:monoatomic ion transport"/>
    <property type="evidence" value="ECO:0007669"/>
    <property type="project" value="UniProtKB-KW"/>
</dbReference>
<dbReference type="Proteomes" id="UP000245670">
    <property type="component" value="Unassembled WGS sequence"/>
</dbReference>
<evidence type="ECO:0000256" key="12">
    <source>
        <dbReference type="ARBA" id="ARBA00023139"/>
    </source>
</evidence>
<feature type="domain" description="SLBB" evidence="16">
    <location>
        <begin position="146"/>
        <end position="225"/>
    </location>
</feature>
<feature type="domain" description="Polysaccharide export protein N-terminal" evidence="15">
    <location>
        <begin position="43"/>
        <end position="132"/>
    </location>
</feature>
<evidence type="ECO:0000313" key="17">
    <source>
        <dbReference type="EMBL" id="PWG04828.1"/>
    </source>
</evidence>
<evidence type="ECO:0000256" key="5">
    <source>
        <dbReference type="ARBA" id="ARBA00022597"/>
    </source>
</evidence>
<evidence type="ECO:0000259" key="15">
    <source>
        <dbReference type="Pfam" id="PF02563"/>
    </source>
</evidence>
<evidence type="ECO:0000256" key="10">
    <source>
        <dbReference type="ARBA" id="ARBA00023114"/>
    </source>
</evidence>
<keyword evidence="12" id="KW-0564">Palmitate</keyword>
<evidence type="ECO:0000256" key="9">
    <source>
        <dbReference type="ARBA" id="ARBA00023065"/>
    </source>
</evidence>
<evidence type="ECO:0000313" key="18">
    <source>
        <dbReference type="Proteomes" id="UP000245670"/>
    </source>
</evidence>
<dbReference type="AlphaFoldDB" id="A0A2U2J904"/>
<name>A0A2U2J904_9FLAO</name>
<sequence length="263" mass="29368">MKKHFLLFLTIFVFFSCVPGKDLVYLSGDPVDFKEIQRINNVPYKLQVDDIIYIDIKSTNKDLVTVFRKQDANVGASGQVGNNLGAGYFTDYSVDNYGNIRIPTIGNVNVLGYTVTEVREKIESELKKFIKDEENLFITVKLSGIRFTIIGEVSQPGTKVLFQNRVSVLEAIANSGDITDVGNRKAVEIIRNTGFEVKKFTIDLTKIEALNSDVFYIKPNDYINVLPLKQKAWGTGTTGLESLSTFVSIFTLITSTIVLAKNL</sequence>
<keyword evidence="10" id="KW-0626">Porin</keyword>
<keyword evidence="13" id="KW-0998">Cell outer membrane</keyword>
<dbReference type="OrthoDB" id="1445882at2"/>
<keyword evidence="11" id="KW-0472">Membrane</keyword>
<comment type="subcellular location">
    <subcellularLocation>
        <location evidence="1">Cell outer membrane</location>
        <topology evidence="1">Multi-pass membrane protein</topology>
    </subcellularLocation>
</comment>
<comment type="caution">
    <text evidence="17">The sequence shown here is derived from an EMBL/GenBank/DDBJ whole genome shotgun (WGS) entry which is preliminary data.</text>
</comment>
<dbReference type="RefSeq" id="WP_109405145.1">
    <property type="nucleotide sequence ID" value="NZ_QFFG01000004.1"/>
</dbReference>
<evidence type="ECO:0000256" key="6">
    <source>
        <dbReference type="ARBA" id="ARBA00022692"/>
    </source>
</evidence>
<dbReference type="GO" id="GO:0046930">
    <property type="term" value="C:pore complex"/>
    <property type="evidence" value="ECO:0007669"/>
    <property type="project" value="UniProtKB-KW"/>
</dbReference>
<keyword evidence="3" id="KW-0813">Transport</keyword>
<evidence type="ECO:0000256" key="13">
    <source>
        <dbReference type="ARBA" id="ARBA00023237"/>
    </source>
</evidence>
<proteinExistence type="inferred from homology"/>
<keyword evidence="5 17" id="KW-0762">Sugar transport</keyword>
<keyword evidence="18" id="KW-1185">Reference proteome</keyword>
<gene>
    <name evidence="17" type="ORF">DIS07_10170</name>
</gene>
<dbReference type="PANTHER" id="PTHR33619">
    <property type="entry name" value="POLYSACCHARIDE EXPORT PROTEIN GFCE-RELATED"/>
    <property type="match status" value="1"/>
</dbReference>
<evidence type="ECO:0000256" key="7">
    <source>
        <dbReference type="ARBA" id="ARBA00022729"/>
    </source>
</evidence>
<dbReference type="InterPro" id="IPR003715">
    <property type="entry name" value="Poly_export_N"/>
</dbReference>
<dbReference type="PROSITE" id="PS51257">
    <property type="entry name" value="PROKAR_LIPOPROTEIN"/>
    <property type="match status" value="1"/>
</dbReference>
<organism evidence="17 18">
    <name type="scientific">Polaribacter aquimarinus</name>
    <dbReference type="NCBI Taxonomy" id="2100726"/>
    <lineage>
        <taxon>Bacteria</taxon>
        <taxon>Pseudomonadati</taxon>
        <taxon>Bacteroidota</taxon>
        <taxon>Flavobacteriia</taxon>
        <taxon>Flavobacteriales</taxon>
        <taxon>Flavobacteriaceae</taxon>
    </lineage>
</organism>
<evidence type="ECO:0000256" key="11">
    <source>
        <dbReference type="ARBA" id="ARBA00023136"/>
    </source>
</evidence>
<evidence type="ECO:0000256" key="4">
    <source>
        <dbReference type="ARBA" id="ARBA00022452"/>
    </source>
</evidence>
<dbReference type="GO" id="GO:0009279">
    <property type="term" value="C:cell outer membrane"/>
    <property type="evidence" value="ECO:0007669"/>
    <property type="project" value="UniProtKB-SubCell"/>
</dbReference>
<dbReference type="GO" id="GO:0015288">
    <property type="term" value="F:porin activity"/>
    <property type="evidence" value="ECO:0007669"/>
    <property type="project" value="UniProtKB-KW"/>
</dbReference>
<accession>A0A2U2J904</accession>
<reference evidence="17 18" key="1">
    <citation type="submission" date="2018-05" db="EMBL/GenBank/DDBJ databases">
        <title>Polaribacter aquimarinus sp. nov., isolated from sediment in a sediment of sea.</title>
        <authorList>
            <person name="Lu D."/>
        </authorList>
    </citation>
    <scope>NUCLEOTIDE SEQUENCE [LARGE SCALE GENOMIC DNA]</scope>
    <source>
        <strain evidence="17 18">ZY113</strain>
    </source>
</reference>
<dbReference type="InterPro" id="IPR054765">
    <property type="entry name" value="SLBB_dom"/>
</dbReference>
<keyword evidence="7" id="KW-0732">Signal</keyword>
<dbReference type="Gene3D" id="3.30.1950.10">
    <property type="entry name" value="wza like domain"/>
    <property type="match status" value="1"/>
</dbReference>
<keyword evidence="9" id="KW-0406">Ion transport</keyword>
<dbReference type="Pfam" id="PF02563">
    <property type="entry name" value="Poly_export"/>
    <property type="match status" value="1"/>
</dbReference>
<keyword evidence="14" id="KW-0449">Lipoprotein</keyword>
<dbReference type="PANTHER" id="PTHR33619:SF3">
    <property type="entry name" value="POLYSACCHARIDE EXPORT PROTEIN GFCE-RELATED"/>
    <property type="match status" value="1"/>
</dbReference>